<dbReference type="Gene3D" id="1.10.630.10">
    <property type="entry name" value="Cytochrome P450"/>
    <property type="match status" value="1"/>
</dbReference>
<dbReference type="GeneID" id="36524129"/>
<dbReference type="GO" id="GO:0005506">
    <property type="term" value="F:iron ion binding"/>
    <property type="evidence" value="ECO:0007669"/>
    <property type="project" value="InterPro"/>
</dbReference>
<dbReference type="Proteomes" id="UP000234585">
    <property type="component" value="Unassembled WGS sequence"/>
</dbReference>
<organism evidence="5 6">
    <name type="scientific">Aspergillus candidus</name>
    <dbReference type="NCBI Taxonomy" id="41067"/>
    <lineage>
        <taxon>Eukaryota</taxon>
        <taxon>Fungi</taxon>
        <taxon>Dikarya</taxon>
        <taxon>Ascomycota</taxon>
        <taxon>Pezizomycotina</taxon>
        <taxon>Eurotiomycetes</taxon>
        <taxon>Eurotiomycetidae</taxon>
        <taxon>Eurotiales</taxon>
        <taxon>Aspergillaceae</taxon>
        <taxon>Aspergillus</taxon>
        <taxon>Aspergillus subgen. Circumdati</taxon>
    </lineage>
</organism>
<evidence type="ECO:0000313" key="6">
    <source>
        <dbReference type="Proteomes" id="UP000234585"/>
    </source>
</evidence>
<dbReference type="InterPro" id="IPR050121">
    <property type="entry name" value="Cytochrome_P450_monoxygenase"/>
</dbReference>
<evidence type="ECO:0000256" key="1">
    <source>
        <dbReference type="ARBA" id="ARBA00010617"/>
    </source>
</evidence>
<feature type="compositionally biased region" description="Basic residues" evidence="4">
    <location>
        <begin position="125"/>
        <end position="140"/>
    </location>
</feature>
<accession>A0A2I2F0Y3</accession>
<dbReference type="AlphaFoldDB" id="A0A2I2F0Y3"/>
<feature type="region of interest" description="Disordered" evidence="4">
    <location>
        <begin position="118"/>
        <end position="140"/>
    </location>
</feature>
<dbReference type="Pfam" id="PF00067">
    <property type="entry name" value="p450"/>
    <property type="match status" value="1"/>
</dbReference>
<dbReference type="InterPro" id="IPR036396">
    <property type="entry name" value="Cyt_P450_sf"/>
</dbReference>
<dbReference type="OrthoDB" id="3934656at2759"/>
<keyword evidence="6" id="KW-1185">Reference proteome</keyword>
<evidence type="ECO:0000313" key="5">
    <source>
        <dbReference type="EMBL" id="PLB34256.1"/>
    </source>
</evidence>
<evidence type="ECO:0008006" key="7">
    <source>
        <dbReference type="Google" id="ProtNLM"/>
    </source>
</evidence>
<dbReference type="GO" id="GO:0020037">
    <property type="term" value="F:heme binding"/>
    <property type="evidence" value="ECO:0007669"/>
    <property type="project" value="InterPro"/>
</dbReference>
<evidence type="ECO:0000256" key="4">
    <source>
        <dbReference type="SAM" id="MobiDB-lite"/>
    </source>
</evidence>
<dbReference type="EMBL" id="KZ559183">
    <property type="protein sequence ID" value="PLB34256.1"/>
    <property type="molecule type" value="Genomic_DNA"/>
</dbReference>
<dbReference type="InterPro" id="IPR001128">
    <property type="entry name" value="Cyt_P450"/>
</dbReference>
<dbReference type="SUPFAM" id="SSF48264">
    <property type="entry name" value="Cytochrome P450"/>
    <property type="match status" value="1"/>
</dbReference>
<name>A0A2I2F0Y3_ASPCN</name>
<comment type="similarity">
    <text evidence="1">Belongs to the cytochrome P450 family.</text>
</comment>
<dbReference type="PANTHER" id="PTHR24305:SF236">
    <property type="entry name" value="PISATIN DEMETHYLASE"/>
    <property type="match status" value="1"/>
</dbReference>
<dbReference type="PANTHER" id="PTHR24305">
    <property type="entry name" value="CYTOCHROME P450"/>
    <property type="match status" value="1"/>
</dbReference>
<reference evidence="5 6" key="1">
    <citation type="submission" date="2017-12" db="EMBL/GenBank/DDBJ databases">
        <authorList>
            <consortium name="DOE Joint Genome Institute"/>
            <person name="Haridas S."/>
            <person name="Kjaerbolling I."/>
            <person name="Vesth T.C."/>
            <person name="Frisvad J.C."/>
            <person name="Nybo J.L."/>
            <person name="Theobald S."/>
            <person name="Kuo A."/>
            <person name="Bowyer P."/>
            <person name="Matsuda Y."/>
            <person name="Mondo S."/>
            <person name="Lyhne E.K."/>
            <person name="Kogle M.E."/>
            <person name="Clum A."/>
            <person name="Lipzen A."/>
            <person name="Salamov A."/>
            <person name="Ngan C.Y."/>
            <person name="Daum C."/>
            <person name="Chiniquy J."/>
            <person name="Barry K."/>
            <person name="LaButti K."/>
            <person name="Simmons B.A."/>
            <person name="Magnuson J.K."/>
            <person name="Mortensen U.H."/>
            <person name="Larsen T.O."/>
            <person name="Grigoriev I.V."/>
            <person name="Baker S.E."/>
            <person name="Andersen M.R."/>
            <person name="Nordberg H.P."/>
            <person name="Cantor M.N."/>
            <person name="Hua S.X."/>
        </authorList>
    </citation>
    <scope>NUCLEOTIDE SEQUENCE [LARGE SCALE GENOMIC DNA]</scope>
    <source>
        <strain evidence="5 6">CBS 102.13</strain>
    </source>
</reference>
<gene>
    <name evidence="5" type="ORF">BDW47DRAFT_129255</name>
</gene>
<evidence type="ECO:0000256" key="3">
    <source>
        <dbReference type="ARBA" id="ARBA00023033"/>
    </source>
</evidence>
<protein>
    <recommendedName>
        <fullName evidence="7">Cytochrome P450</fullName>
    </recommendedName>
</protein>
<keyword evidence="3" id="KW-0503">Monooxygenase</keyword>
<evidence type="ECO:0000256" key="2">
    <source>
        <dbReference type="ARBA" id="ARBA00023002"/>
    </source>
</evidence>
<proteinExistence type="inferred from homology"/>
<dbReference type="GO" id="GO:0016705">
    <property type="term" value="F:oxidoreductase activity, acting on paired donors, with incorporation or reduction of molecular oxygen"/>
    <property type="evidence" value="ECO:0007669"/>
    <property type="project" value="InterPro"/>
</dbReference>
<sequence length="140" mass="15725">MGIARSAVEERFVPGQPDHGDMLAAFKRHGLDKDQAESEVMLQILAGADTTATALRATILYIISKQQVLRRILAEFGEHGIENPGTPSDTEMEILSSEKLQHLSYLYACIREEVFDRDPLPPGTSRKKCLRKEKRSRTDD</sequence>
<dbReference type="GO" id="GO:0004497">
    <property type="term" value="F:monooxygenase activity"/>
    <property type="evidence" value="ECO:0007669"/>
    <property type="project" value="UniProtKB-KW"/>
</dbReference>
<dbReference type="STRING" id="41067.A0A2I2F0Y3"/>
<keyword evidence="2" id="KW-0560">Oxidoreductase</keyword>
<dbReference type="RefSeq" id="XP_024668268.1">
    <property type="nucleotide sequence ID" value="XM_024816969.1"/>
</dbReference>